<dbReference type="InterPro" id="IPR043128">
    <property type="entry name" value="Rev_trsase/Diguanyl_cyclase"/>
</dbReference>
<proteinExistence type="predicted"/>
<keyword evidence="2" id="KW-0808">Transferase</keyword>
<feature type="region of interest" description="Disordered" evidence="1">
    <location>
        <begin position="1"/>
        <end position="58"/>
    </location>
</feature>
<feature type="compositionally biased region" description="Acidic residues" evidence="1">
    <location>
        <begin position="22"/>
        <end position="39"/>
    </location>
</feature>
<dbReference type="GO" id="GO:0003964">
    <property type="term" value="F:RNA-directed DNA polymerase activity"/>
    <property type="evidence" value="ECO:0007669"/>
    <property type="project" value="UniProtKB-KW"/>
</dbReference>
<name>A0A699I3X5_TANCI</name>
<gene>
    <name evidence="2" type="ORF">Tci_482957</name>
</gene>
<organism evidence="2">
    <name type="scientific">Tanacetum cinerariifolium</name>
    <name type="common">Dalmatian daisy</name>
    <name type="synonym">Chrysanthemum cinerariifolium</name>
    <dbReference type="NCBI Taxonomy" id="118510"/>
    <lineage>
        <taxon>Eukaryota</taxon>
        <taxon>Viridiplantae</taxon>
        <taxon>Streptophyta</taxon>
        <taxon>Embryophyta</taxon>
        <taxon>Tracheophyta</taxon>
        <taxon>Spermatophyta</taxon>
        <taxon>Magnoliopsida</taxon>
        <taxon>eudicotyledons</taxon>
        <taxon>Gunneridae</taxon>
        <taxon>Pentapetalae</taxon>
        <taxon>asterids</taxon>
        <taxon>campanulids</taxon>
        <taxon>Asterales</taxon>
        <taxon>Asteraceae</taxon>
        <taxon>Asteroideae</taxon>
        <taxon>Anthemideae</taxon>
        <taxon>Anthemidinae</taxon>
        <taxon>Tanacetum</taxon>
    </lineage>
</organism>
<dbReference type="Gene3D" id="3.10.10.10">
    <property type="entry name" value="HIV Type 1 Reverse Transcriptase, subunit A, domain 1"/>
    <property type="match status" value="1"/>
</dbReference>
<comment type="caution">
    <text evidence="2">The sequence shown here is derived from an EMBL/GenBank/DDBJ whole genome shotgun (WGS) entry which is preliminary data.</text>
</comment>
<dbReference type="AlphaFoldDB" id="A0A699I3X5"/>
<protein>
    <submittedName>
        <fullName evidence="2">Putative reverse transcriptase domain-containing protein</fullName>
    </submittedName>
</protein>
<dbReference type="InterPro" id="IPR032567">
    <property type="entry name" value="RTL1-rel"/>
</dbReference>
<keyword evidence="2" id="KW-0695">RNA-directed DNA polymerase</keyword>
<dbReference type="InterPro" id="IPR043502">
    <property type="entry name" value="DNA/RNA_pol_sf"/>
</dbReference>
<dbReference type="CDD" id="cd01647">
    <property type="entry name" value="RT_LTR"/>
    <property type="match status" value="1"/>
</dbReference>
<feature type="non-terminal residue" evidence="2">
    <location>
        <position position="482"/>
    </location>
</feature>
<evidence type="ECO:0000313" key="2">
    <source>
        <dbReference type="EMBL" id="GEZ10984.1"/>
    </source>
</evidence>
<dbReference type="SUPFAM" id="SSF56672">
    <property type="entry name" value="DNA/RNA polymerases"/>
    <property type="match status" value="1"/>
</dbReference>
<accession>A0A699I3X5</accession>
<dbReference type="PANTHER" id="PTHR15503:SF45">
    <property type="entry name" value="RNA-DIRECTED DNA POLYMERASE HOMOLOG"/>
    <property type="match status" value="1"/>
</dbReference>
<dbReference type="Gene3D" id="3.30.70.270">
    <property type="match status" value="1"/>
</dbReference>
<evidence type="ECO:0000256" key="1">
    <source>
        <dbReference type="SAM" id="MobiDB-lite"/>
    </source>
</evidence>
<dbReference type="PANTHER" id="PTHR15503">
    <property type="entry name" value="LDOC1 RELATED"/>
    <property type="match status" value="1"/>
</dbReference>
<reference evidence="2" key="1">
    <citation type="journal article" date="2019" name="Sci. Rep.">
        <title>Draft genome of Tanacetum cinerariifolium, the natural source of mosquito coil.</title>
        <authorList>
            <person name="Yamashiro T."/>
            <person name="Shiraishi A."/>
            <person name="Satake H."/>
            <person name="Nakayama K."/>
        </authorList>
    </citation>
    <scope>NUCLEOTIDE SEQUENCE</scope>
</reference>
<sequence length="482" mass="55374">MYLTNNDLEEDPNEEHEPKDEDTNEEEPSEGFDETEPFEEDKPAVTPPPPRHRRARISAPLGHRIAMIYRRDDILEEDMPPRRRFVFTAPPPRCDVAWSSATADRAPRGQYDFVDNVEAGHGWIRNPGHDARTIVKAADRVEDTDHKDIRLEIDVVRGERTAYETELQESVKDLAVTQMMRIYALETRARTDTVEDVDSSWTEGIVSLSKLLKKIESVFHISGFAIDNQRFQELALMCTKFLADETKKVDKYISGLPDNIHGNVMFARPKTLDETIELANDLMDQKLRTYADMQNDNKRKLDDSSRKIHWQCAPKYGNYKRYGHPTKDCQVNTNNNNNNKNQKAGACYECGDTRHIKKNYPKLKNHENGNGNGIESQIDLVQGAALVARAPYRLAPAEMKELVDQLKELSNKGFIRPNSSPWGAPVLFVKKKDRSFCMCIDYRELNKLTVKNRYPLPRIDDLFEQLQGSSVYSKIDLRSGYH</sequence>
<keyword evidence="2" id="KW-0548">Nucleotidyltransferase</keyword>
<dbReference type="EMBL" id="BKCJ010241820">
    <property type="protein sequence ID" value="GEZ10984.1"/>
    <property type="molecule type" value="Genomic_DNA"/>
</dbReference>